<comment type="caution">
    <text evidence="11">The sequence shown here is derived from an EMBL/GenBank/DDBJ whole genome shotgun (WGS) entry which is preliminary data.</text>
</comment>
<dbReference type="GO" id="GO:0009893">
    <property type="term" value="P:positive regulation of metabolic process"/>
    <property type="evidence" value="ECO:0007669"/>
    <property type="project" value="UniProtKB-ARBA"/>
</dbReference>
<dbReference type="PRINTS" id="PR01727">
    <property type="entry name" value="DNABINDINGHU"/>
</dbReference>
<proteinExistence type="inferred from homology"/>
<evidence type="ECO:0000313" key="11">
    <source>
        <dbReference type="EMBL" id="KAJ56636.1"/>
    </source>
</evidence>
<evidence type="ECO:0000256" key="7">
    <source>
        <dbReference type="ARBA" id="ARBA00023172"/>
    </source>
</evidence>
<dbReference type="PROSITE" id="PS00045">
    <property type="entry name" value="HISTONE_LIKE"/>
    <property type="match status" value="1"/>
</dbReference>
<gene>
    <name evidence="8" type="primary">ihfA</name>
    <name evidence="8" type="synonym">himA</name>
    <name evidence="11" type="ORF">ACMU_06750</name>
</gene>
<evidence type="ECO:0000256" key="4">
    <source>
        <dbReference type="ARBA" id="ARBA00023015"/>
    </source>
</evidence>
<reference evidence="11 12" key="1">
    <citation type="submission" date="2014-03" db="EMBL/GenBank/DDBJ databases">
        <title>Draft Genome Sequence of Actibacterium mucosum KCTC 23349, a Marine Alphaproteobacterium with Complex Ionic Requirements Isolated from Mediterranean Seawater at Malvarrosa Beach, Valencia, Spain.</title>
        <authorList>
            <person name="Arahal D.R."/>
            <person name="Shao Z."/>
            <person name="Lai Q."/>
            <person name="Pujalte M.J."/>
        </authorList>
    </citation>
    <scope>NUCLEOTIDE SEQUENCE [LARGE SCALE GENOMIC DNA]</scope>
    <source>
        <strain evidence="11 12">KCTC 23349</strain>
    </source>
</reference>
<comment type="subunit">
    <text evidence="8 10">Heterodimer of an alpha and a beta chain.</text>
</comment>
<dbReference type="RefSeq" id="WP_035257549.1">
    <property type="nucleotide sequence ID" value="NZ_JFKE01000002.1"/>
</dbReference>
<dbReference type="EMBL" id="JFKE01000002">
    <property type="protein sequence ID" value="KAJ56636.1"/>
    <property type="molecule type" value="Genomic_DNA"/>
</dbReference>
<keyword evidence="4 8" id="KW-0805">Transcription regulation</keyword>
<sequence length="101" mass="11115">MSGRTLTRMDLSEAVFREVGLSRNESATLVETVLQHMSDALVEGETVKISSFGTFSVRDKAARVGRNPKTGEEVPISPRRVLTFRPSHLMKDRVAAGNKKA</sequence>
<dbReference type="InterPro" id="IPR005684">
    <property type="entry name" value="IHF_alpha"/>
</dbReference>
<dbReference type="GO" id="GO:0030527">
    <property type="term" value="F:structural constituent of chromatin"/>
    <property type="evidence" value="ECO:0007669"/>
    <property type="project" value="InterPro"/>
</dbReference>
<dbReference type="GO" id="GO:0003677">
    <property type="term" value="F:DNA binding"/>
    <property type="evidence" value="ECO:0007669"/>
    <property type="project" value="UniProtKB-UniRule"/>
</dbReference>
<evidence type="ECO:0000256" key="2">
    <source>
        <dbReference type="ARBA" id="ARBA00018329"/>
    </source>
</evidence>
<dbReference type="GO" id="GO:0006417">
    <property type="term" value="P:regulation of translation"/>
    <property type="evidence" value="ECO:0007669"/>
    <property type="project" value="UniProtKB-UniRule"/>
</dbReference>
<evidence type="ECO:0000256" key="5">
    <source>
        <dbReference type="ARBA" id="ARBA00023125"/>
    </source>
</evidence>
<dbReference type="PANTHER" id="PTHR33175">
    <property type="entry name" value="DNA-BINDING PROTEIN HU"/>
    <property type="match status" value="1"/>
</dbReference>
<dbReference type="SMART" id="SM00411">
    <property type="entry name" value="BHL"/>
    <property type="match status" value="1"/>
</dbReference>
<keyword evidence="3 8" id="KW-0810">Translation regulation</keyword>
<dbReference type="STRING" id="1454373.ACMU_06750"/>
<evidence type="ECO:0000256" key="10">
    <source>
        <dbReference type="RuleBase" id="RU004485"/>
    </source>
</evidence>
<dbReference type="Proteomes" id="UP000026249">
    <property type="component" value="Unassembled WGS sequence"/>
</dbReference>
<dbReference type="NCBIfam" id="TIGR00987">
    <property type="entry name" value="himA"/>
    <property type="match status" value="1"/>
</dbReference>
<accession>A0A037ZP86</accession>
<dbReference type="GO" id="GO:0005829">
    <property type="term" value="C:cytosol"/>
    <property type="evidence" value="ECO:0007669"/>
    <property type="project" value="TreeGrafter"/>
</dbReference>
<dbReference type="CDD" id="cd13835">
    <property type="entry name" value="IHF_A"/>
    <property type="match status" value="1"/>
</dbReference>
<organism evidence="11 12">
    <name type="scientific">Actibacterium mucosum KCTC 23349</name>
    <dbReference type="NCBI Taxonomy" id="1454373"/>
    <lineage>
        <taxon>Bacteria</taxon>
        <taxon>Pseudomonadati</taxon>
        <taxon>Pseudomonadota</taxon>
        <taxon>Alphaproteobacteria</taxon>
        <taxon>Rhodobacterales</taxon>
        <taxon>Roseobacteraceae</taxon>
        <taxon>Actibacterium</taxon>
    </lineage>
</organism>
<evidence type="ECO:0000256" key="8">
    <source>
        <dbReference type="HAMAP-Rule" id="MF_00380"/>
    </source>
</evidence>
<dbReference type="InterPro" id="IPR020816">
    <property type="entry name" value="Histone-like_DNA-bd_CS"/>
</dbReference>
<evidence type="ECO:0000256" key="3">
    <source>
        <dbReference type="ARBA" id="ARBA00022845"/>
    </source>
</evidence>
<dbReference type="GO" id="GO:0006310">
    <property type="term" value="P:DNA recombination"/>
    <property type="evidence" value="ECO:0007669"/>
    <property type="project" value="UniProtKB-UniRule"/>
</dbReference>
<dbReference type="SUPFAM" id="SSF47729">
    <property type="entry name" value="IHF-like DNA-binding proteins"/>
    <property type="match status" value="1"/>
</dbReference>
<dbReference type="InterPro" id="IPR010992">
    <property type="entry name" value="IHF-like_DNA-bd_dom_sf"/>
</dbReference>
<dbReference type="Gene3D" id="4.10.520.10">
    <property type="entry name" value="IHF-like DNA-binding proteins"/>
    <property type="match status" value="1"/>
</dbReference>
<dbReference type="InterPro" id="IPR000119">
    <property type="entry name" value="Hist_DNA-bd"/>
</dbReference>
<evidence type="ECO:0000313" key="12">
    <source>
        <dbReference type="Proteomes" id="UP000026249"/>
    </source>
</evidence>
<keyword evidence="5 8" id="KW-0238">DNA-binding</keyword>
<keyword evidence="12" id="KW-1185">Reference proteome</keyword>
<name>A0A037ZP86_9RHOB</name>
<dbReference type="AlphaFoldDB" id="A0A037ZP86"/>
<dbReference type="PANTHER" id="PTHR33175:SF2">
    <property type="entry name" value="INTEGRATION HOST FACTOR SUBUNIT ALPHA"/>
    <property type="match status" value="1"/>
</dbReference>
<dbReference type="NCBIfam" id="NF001401">
    <property type="entry name" value="PRK00285.1"/>
    <property type="match status" value="1"/>
</dbReference>
<dbReference type="HAMAP" id="MF_00380">
    <property type="entry name" value="IHF_alpha"/>
    <property type="match status" value="1"/>
</dbReference>
<dbReference type="Pfam" id="PF00216">
    <property type="entry name" value="Bac_DNA_binding"/>
    <property type="match status" value="1"/>
</dbReference>
<comment type="similarity">
    <text evidence="1 8 9">Belongs to the bacterial histone-like protein family.</text>
</comment>
<evidence type="ECO:0000256" key="9">
    <source>
        <dbReference type="RuleBase" id="RU003939"/>
    </source>
</evidence>
<protein>
    <recommendedName>
        <fullName evidence="2 8">Integration host factor subunit alpha</fullName>
        <shortName evidence="8">IHF-alpha</shortName>
    </recommendedName>
</protein>
<evidence type="ECO:0000256" key="1">
    <source>
        <dbReference type="ARBA" id="ARBA00010529"/>
    </source>
</evidence>
<keyword evidence="7 8" id="KW-0233">DNA recombination</keyword>
<evidence type="ECO:0000256" key="6">
    <source>
        <dbReference type="ARBA" id="ARBA00023163"/>
    </source>
</evidence>
<keyword evidence="6 8" id="KW-0804">Transcription</keyword>
<dbReference type="GO" id="GO:0006355">
    <property type="term" value="P:regulation of DNA-templated transcription"/>
    <property type="evidence" value="ECO:0007669"/>
    <property type="project" value="UniProtKB-UniRule"/>
</dbReference>
<dbReference type="OrthoDB" id="9797747at2"/>
<comment type="function">
    <text evidence="8 10">This protein is one of the two subunits of integration host factor, a specific DNA-binding protein that functions in genetic recombination as well as in transcriptional and translational control.</text>
</comment>